<gene>
    <name evidence="2" type="ORF">ACFPZN_23535</name>
</gene>
<feature type="domain" description="Pyrrolo-quinoline quinone repeat" evidence="1">
    <location>
        <begin position="67"/>
        <end position="235"/>
    </location>
</feature>
<dbReference type="InterPro" id="IPR002372">
    <property type="entry name" value="PQQ_rpt_dom"/>
</dbReference>
<proteinExistence type="predicted"/>
<protein>
    <submittedName>
        <fullName evidence="2">PQQ-binding-like beta-propeller repeat protein</fullName>
    </submittedName>
</protein>
<dbReference type="Proteomes" id="UP001596074">
    <property type="component" value="Unassembled WGS sequence"/>
</dbReference>
<evidence type="ECO:0000313" key="3">
    <source>
        <dbReference type="Proteomes" id="UP001596074"/>
    </source>
</evidence>
<name>A0ABW1A4P4_9ACTN</name>
<feature type="domain" description="Pyrrolo-quinoline quinone repeat" evidence="1">
    <location>
        <begin position="527"/>
        <end position="657"/>
    </location>
</feature>
<dbReference type="Gene3D" id="2.130.10.10">
    <property type="entry name" value="YVTN repeat-like/Quinoprotein amine dehydrogenase"/>
    <property type="match status" value="2"/>
</dbReference>
<dbReference type="RefSeq" id="WP_378284273.1">
    <property type="nucleotide sequence ID" value="NZ_JBHSON010000033.1"/>
</dbReference>
<sequence>MSGRMRWTAVALAVAVLVAGGWVWFSAGSEPGPEPLPDGERSPGPVSFSERPLWEGVRLGLNKRTGVELRGGDAVVGDAEGRLAVVDAATGLPRWTLERGATLKGGGGAVYQAARTGSTAGGALGGTGRPVLAGTGDDWTVLVPYYVGDTFEAPREQGVAALSGRDGSVRWKRPIVRPGEDDGDALERLGGEIRPMAAGDRAVLAVARTASGDGLVTVALDAAGKRELWRRPGVWGLRFAGDVVLAEKYAGMSDTPAGLSETGPSEFGQVSLVALDAATGRDRWSLGSGHTSSQLMAATPTHAVVRTGSTVDGSGSLLVSTATGGVVHRLRAQVAGCADDGHGLIACSVRSGSLVTVRIAGGSGVPSMTGRRVLGAGAAKVSVDAVHGNRIFLSSLDEDDVHVGAVVDRAGNRLGDALPQPVAAVADGFLAFRTRVEGDTGRAEPNGLAIHRAAAGPVRPPGPDPSGAPEQGPLAVEARPLWQGKATLRSGSAGASELGLRSVARLRLVDETLVYSGRDARGGNGWRVGAADAATGRERWSVSVEGTLGAGLRLASADFEVAAGPGRERLLVVPYTDVSDGDARTRGENGVVALSPVDGKVRWKTAFSEKERAPTTVVASGRTVAAGSGHRSVYSRPDDVVTTVLDAATGRRAWSRPGHDPVGVAGGIVVVRKRGGGVAGLDAATGKPRWSRPGAEPLHLAGATAVIVRLPDGAAALDPSTGRELARTGAPLDRCEGGERLVACRAVAGSRPDGRVTASGRDRVPYAVAVRLAPGRAAFAALPWTAITGVTAHDDRLFVTWKKPTSYGPAGANSGDFLTADGAGRVVSDRLPGLPHLVGPRYVVVLDGYGLGDLSGTTSFAVHRRTA</sequence>
<accession>A0ABW1A4P4</accession>
<dbReference type="SMART" id="SM00564">
    <property type="entry name" value="PQQ"/>
    <property type="match status" value="7"/>
</dbReference>
<dbReference type="InterPro" id="IPR015943">
    <property type="entry name" value="WD40/YVTN_repeat-like_dom_sf"/>
</dbReference>
<organism evidence="2 3">
    <name type="scientific">Actinomadura rugatobispora</name>
    <dbReference type="NCBI Taxonomy" id="1994"/>
    <lineage>
        <taxon>Bacteria</taxon>
        <taxon>Bacillati</taxon>
        <taxon>Actinomycetota</taxon>
        <taxon>Actinomycetes</taxon>
        <taxon>Streptosporangiales</taxon>
        <taxon>Thermomonosporaceae</taxon>
        <taxon>Actinomadura</taxon>
    </lineage>
</organism>
<evidence type="ECO:0000313" key="2">
    <source>
        <dbReference type="EMBL" id="MFC5748598.1"/>
    </source>
</evidence>
<dbReference type="Pfam" id="PF13360">
    <property type="entry name" value="PQQ_2"/>
    <property type="match status" value="3"/>
</dbReference>
<dbReference type="InterPro" id="IPR011047">
    <property type="entry name" value="Quinoprotein_ADH-like_sf"/>
</dbReference>
<evidence type="ECO:0000259" key="1">
    <source>
        <dbReference type="Pfam" id="PF13360"/>
    </source>
</evidence>
<dbReference type="PANTHER" id="PTHR34512">
    <property type="entry name" value="CELL SURFACE PROTEIN"/>
    <property type="match status" value="1"/>
</dbReference>
<dbReference type="PANTHER" id="PTHR34512:SF30">
    <property type="entry name" value="OUTER MEMBRANE PROTEIN ASSEMBLY FACTOR BAMB"/>
    <property type="match status" value="1"/>
</dbReference>
<keyword evidence="3" id="KW-1185">Reference proteome</keyword>
<dbReference type="InterPro" id="IPR018391">
    <property type="entry name" value="PQQ_b-propeller_rpt"/>
</dbReference>
<feature type="domain" description="Pyrrolo-quinoline quinone repeat" evidence="1">
    <location>
        <begin position="663"/>
        <end position="800"/>
    </location>
</feature>
<dbReference type="SUPFAM" id="SSF50998">
    <property type="entry name" value="Quinoprotein alcohol dehydrogenase-like"/>
    <property type="match status" value="2"/>
</dbReference>
<comment type="caution">
    <text evidence="2">The sequence shown here is derived from an EMBL/GenBank/DDBJ whole genome shotgun (WGS) entry which is preliminary data.</text>
</comment>
<dbReference type="EMBL" id="JBHSON010000033">
    <property type="protein sequence ID" value="MFC5748598.1"/>
    <property type="molecule type" value="Genomic_DNA"/>
</dbReference>
<reference evidence="3" key="1">
    <citation type="journal article" date="2019" name="Int. J. Syst. Evol. Microbiol.">
        <title>The Global Catalogue of Microorganisms (GCM) 10K type strain sequencing project: providing services to taxonomists for standard genome sequencing and annotation.</title>
        <authorList>
            <consortium name="The Broad Institute Genomics Platform"/>
            <consortium name="The Broad Institute Genome Sequencing Center for Infectious Disease"/>
            <person name="Wu L."/>
            <person name="Ma J."/>
        </authorList>
    </citation>
    <scope>NUCLEOTIDE SEQUENCE [LARGE SCALE GENOMIC DNA]</scope>
    <source>
        <strain evidence="3">KCTC 42087</strain>
    </source>
</reference>